<dbReference type="KEGG" id="dgo:DGo_PC0127"/>
<evidence type="ECO:0000256" key="1">
    <source>
        <dbReference type="SAM" id="SignalP"/>
    </source>
</evidence>
<evidence type="ECO:0000313" key="3">
    <source>
        <dbReference type="Proteomes" id="UP000007575"/>
    </source>
</evidence>
<dbReference type="PATRIC" id="fig|745776.4.peg.3893"/>
<organism evidence="2 3">
    <name type="scientific">Deinococcus gobiensis (strain DSM 21396 / JCM 16679 / CGMCC 1.7299 / I-0)</name>
    <dbReference type="NCBI Taxonomy" id="745776"/>
    <lineage>
        <taxon>Bacteria</taxon>
        <taxon>Thermotogati</taxon>
        <taxon>Deinococcota</taxon>
        <taxon>Deinococci</taxon>
        <taxon>Deinococcales</taxon>
        <taxon>Deinococcaceae</taxon>
        <taxon>Deinococcus</taxon>
    </lineage>
</organism>
<sequence>MTRLLLTLLALLTSCAPALPVFVTARSTSTSPRIVYAVVPQGILPPGMTGASRTFGGVCFVQIQAGSENALTIAHEVGHCLDGGRSQAFGEAGCVIRPYACESAEGFADTYALLYLERYGQRLDVLGWPGAGETTDPLPYPDEVTPERLTTLLARLGTRR</sequence>
<dbReference type="EMBL" id="CP002194">
    <property type="protein sequence ID" value="AFD27919.1"/>
    <property type="molecule type" value="Genomic_DNA"/>
</dbReference>
<dbReference type="AlphaFoldDB" id="H8H322"/>
<reference evidence="2 3" key="1">
    <citation type="journal article" date="2012" name="PLoS ONE">
        <title>Genome sequence and transcriptome analysis of the radioresistant bacterium Deinococcus gobiensis: insights into the extreme environmental adaptations.</title>
        <authorList>
            <person name="Yuan M."/>
            <person name="Chen M."/>
            <person name="Zhang W."/>
            <person name="Lu W."/>
            <person name="Wang J."/>
            <person name="Yang M."/>
            <person name="Zhao P."/>
            <person name="Tang R."/>
            <person name="Li X."/>
            <person name="Hao Y."/>
            <person name="Zhou Z."/>
            <person name="Zhan Y."/>
            <person name="Yu H."/>
            <person name="Teng C."/>
            <person name="Yan Y."/>
            <person name="Ping S."/>
            <person name="Wang Y."/>
            <person name="Lin M."/>
        </authorList>
    </citation>
    <scope>NUCLEOTIDE SEQUENCE [LARGE SCALE GENOMIC DNA]</scope>
    <source>
        <strain evidence="3">DSM 21396 / JCM 16679 / CGMCC 1.7299 / I-0</strain>
        <plasmid evidence="2">P3</plasmid>
    </source>
</reference>
<name>H8H322_DEIGI</name>
<dbReference type="HOGENOM" id="CLU_1600018_0_0_0"/>
<geneLocation type="plasmid" evidence="2 3">
    <name>P3</name>
</geneLocation>
<gene>
    <name evidence="2" type="ordered locus">DGo_PC0127</name>
</gene>
<feature type="signal peptide" evidence="1">
    <location>
        <begin position="1"/>
        <end position="18"/>
    </location>
</feature>
<protein>
    <submittedName>
        <fullName evidence="2">Uncharacterized protein</fullName>
    </submittedName>
</protein>
<feature type="chain" id="PRO_5003613984" evidence="1">
    <location>
        <begin position="19"/>
        <end position="160"/>
    </location>
</feature>
<keyword evidence="1" id="KW-0732">Signal</keyword>
<proteinExistence type="predicted"/>
<keyword evidence="2" id="KW-0614">Plasmid</keyword>
<dbReference type="PROSITE" id="PS51257">
    <property type="entry name" value="PROKAR_LIPOPROTEIN"/>
    <property type="match status" value="1"/>
</dbReference>
<evidence type="ECO:0000313" key="2">
    <source>
        <dbReference type="EMBL" id="AFD27919.1"/>
    </source>
</evidence>
<dbReference type="OrthoDB" id="70193at2"/>
<dbReference type="RefSeq" id="WP_014682829.1">
    <property type="nucleotide sequence ID" value="NC_017771.1"/>
</dbReference>
<keyword evidence="3" id="KW-1185">Reference proteome</keyword>
<dbReference type="Proteomes" id="UP000007575">
    <property type="component" value="Plasmid P3"/>
</dbReference>
<accession>H8H322</accession>